<reference evidence="8" key="1">
    <citation type="journal article" date="2023" name="Mol. Phylogenet. Evol.">
        <title>Genome-scale phylogeny and comparative genomics of the fungal order Sordariales.</title>
        <authorList>
            <person name="Hensen N."/>
            <person name="Bonometti L."/>
            <person name="Westerberg I."/>
            <person name="Brannstrom I.O."/>
            <person name="Guillou S."/>
            <person name="Cros-Aarteil S."/>
            <person name="Calhoun S."/>
            <person name="Haridas S."/>
            <person name="Kuo A."/>
            <person name="Mondo S."/>
            <person name="Pangilinan J."/>
            <person name="Riley R."/>
            <person name="LaButti K."/>
            <person name="Andreopoulos B."/>
            <person name="Lipzen A."/>
            <person name="Chen C."/>
            <person name="Yan M."/>
            <person name="Daum C."/>
            <person name="Ng V."/>
            <person name="Clum A."/>
            <person name="Steindorff A."/>
            <person name="Ohm R.A."/>
            <person name="Martin F."/>
            <person name="Silar P."/>
            <person name="Natvig D.O."/>
            <person name="Lalanne C."/>
            <person name="Gautier V."/>
            <person name="Ament-Velasquez S.L."/>
            <person name="Kruys A."/>
            <person name="Hutchinson M.I."/>
            <person name="Powell A.J."/>
            <person name="Barry K."/>
            <person name="Miller A.N."/>
            <person name="Grigoriev I.V."/>
            <person name="Debuchy R."/>
            <person name="Gladieux P."/>
            <person name="Hiltunen Thoren M."/>
            <person name="Johannesson H."/>
        </authorList>
    </citation>
    <scope>NUCLEOTIDE SEQUENCE</scope>
    <source>
        <strain evidence="8">CBS 232.78</strain>
    </source>
</reference>
<comment type="caution">
    <text evidence="8">The sequence shown here is derived from an EMBL/GenBank/DDBJ whole genome shotgun (WGS) entry which is preliminary data.</text>
</comment>
<keyword evidence="5" id="KW-0539">Nucleus</keyword>
<dbReference type="SMART" id="SM00066">
    <property type="entry name" value="GAL4"/>
    <property type="match status" value="1"/>
</dbReference>
<feature type="region of interest" description="Disordered" evidence="6">
    <location>
        <begin position="1"/>
        <end position="39"/>
    </location>
</feature>
<dbReference type="Gene3D" id="4.10.240.10">
    <property type="entry name" value="Zn(2)-C6 fungal-type DNA-binding domain"/>
    <property type="match status" value="1"/>
</dbReference>
<dbReference type="PROSITE" id="PS00463">
    <property type="entry name" value="ZN2_CY6_FUNGAL_1"/>
    <property type="match status" value="1"/>
</dbReference>
<accession>A0AAE0N4L9</accession>
<keyword evidence="1" id="KW-0479">Metal-binding</keyword>
<feature type="compositionally biased region" description="Polar residues" evidence="6">
    <location>
        <begin position="307"/>
        <end position="316"/>
    </location>
</feature>
<reference evidence="8" key="2">
    <citation type="submission" date="2023-06" db="EMBL/GenBank/DDBJ databases">
        <authorList>
            <consortium name="Lawrence Berkeley National Laboratory"/>
            <person name="Haridas S."/>
            <person name="Hensen N."/>
            <person name="Bonometti L."/>
            <person name="Westerberg I."/>
            <person name="Brannstrom I.O."/>
            <person name="Guillou S."/>
            <person name="Cros-Aarteil S."/>
            <person name="Calhoun S."/>
            <person name="Kuo A."/>
            <person name="Mondo S."/>
            <person name="Pangilinan J."/>
            <person name="Riley R."/>
            <person name="LaButti K."/>
            <person name="Andreopoulos B."/>
            <person name="Lipzen A."/>
            <person name="Chen C."/>
            <person name="Yanf M."/>
            <person name="Daum C."/>
            <person name="Ng V."/>
            <person name="Clum A."/>
            <person name="Steindorff A."/>
            <person name="Ohm R."/>
            <person name="Martin F."/>
            <person name="Silar P."/>
            <person name="Natvig D."/>
            <person name="Lalanne C."/>
            <person name="Gautier V."/>
            <person name="Ament-velasquez S.L."/>
            <person name="Kruys A."/>
            <person name="Hutchinson M.I."/>
            <person name="Powell A.J."/>
            <person name="Barry K."/>
            <person name="Miller A.N."/>
            <person name="Grigoriev I.V."/>
            <person name="Debuchy R."/>
            <person name="Gladieux P."/>
            <person name="Thoren M.H."/>
            <person name="Johannesson H."/>
        </authorList>
    </citation>
    <scope>NUCLEOTIDE SEQUENCE</scope>
    <source>
        <strain evidence="8">CBS 232.78</strain>
    </source>
</reference>
<feature type="region of interest" description="Disordered" evidence="6">
    <location>
        <begin position="78"/>
        <end position="104"/>
    </location>
</feature>
<feature type="compositionally biased region" description="Low complexity" evidence="6">
    <location>
        <begin position="86"/>
        <end position="104"/>
    </location>
</feature>
<keyword evidence="9" id="KW-1185">Reference proteome</keyword>
<evidence type="ECO:0000256" key="2">
    <source>
        <dbReference type="ARBA" id="ARBA00023015"/>
    </source>
</evidence>
<dbReference type="SUPFAM" id="SSF57701">
    <property type="entry name" value="Zn2/Cys6 DNA-binding domain"/>
    <property type="match status" value="1"/>
</dbReference>
<feature type="compositionally biased region" description="Polar residues" evidence="6">
    <location>
        <begin position="523"/>
        <end position="542"/>
    </location>
</feature>
<protein>
    <submittedName>
        <fullName evidence="8">Aflatoxin regulatory protein-domain-containing protein</fullName>
    </submittedName>
</protein>
<evidence type="ECO:0000256" key="6">
    <source>
        <dbReference type="SAM" id="MobiDB-lite"/>
    </source>
</evidence>
<gene>
    <name evidence="8" type="ORF">B0H63DRAFT_306369</name>
</gene>
<feature type="compositionally biased region" description="Low complexity" evidence="6">
    <location>
        <begin position="281"/>
        <end position="306"/>
    </location>
</feature>
<dbReference type="GO" id="GO:0003677">
    <property type="term" value="F:DNA binding"/>
    <property type="evidence" value="ECO:0007669"/>
    <property type="project" value="UniProtKB-KW"/>
</dbReference>
<dbReference type="Pfam" id="PF00172">
    <property type="entry name" value="Zn_clus"/>
    <property type="match status" value="1"/>
</dbReference>
<feature type="compositionally biased region" description="Low complexity" evidence="6">
    <location>
        <begin position="18"/>
        <end position="31"/>
    </location>
</feature>
<feature type="compositionally biased region" description="Low complexity" evidence="6">
    <location>
        <begin position="172"/>
        <end position="190"/>
    </location>
</feature>
<evidence type="ECO:0000256" key="1">
    <source>
        <dbReference type="ARBA" id="ARBA00022723"/>
    </source>
</evidence>
<dbReference type="InterPro" id="IPR050675">
    <property type="entry name" value="OAF3"/>
</dbReference>
<evidence type="ECO:0000256" key="3">
    <source>
        <dbReference type="ARBA" id="ARBA00023125"/>
    </source>
</evidence>
<feature type="region of interest" description="Disordered" evidence="6">
    <location>
        <begin position="511"/>
        <end position="542"/>
    </location>
</feature>
<feature type="domain" description="Zn(2)-C6 fungal-type" evidence="7">
    <location>
        <begin position="41"/>
        <end position="71"/>
    </location>
</feature>
<keyword evidence="2" id="KW-0805">Transcription regulation</keyword>
<dbReference type="Proteomes" id="UP001285441">
    <property type="component" value="Unassembled WGS sequence"/>
</dbReference>
<dbReference type="InterPro" id="IPR001138">
    <property type="entry name" value="Zn2Cys6_DnaBD"/>
</dbReference>
<dbReference type="InterPro" id="IPR013700">
    <property type="entry name" value="AflR"/>
</dbReference>
<feature type="region of interest" description="Disordered" evidence="6">
    <location>
        <begin position="165"/>
        <end position="197"/>
    </location>
</feature>
<dbReference type="GO" id="GO:0045122">
    <property type="term" value="P:aflatoxin biosynthetic process"/>
    <property type="evidence" value="ECO:0007669"/>
    <property type="project" value="InterPro"/>
</dbReference>
<evidence type="ECO:0000313" key="8">
    <source>
        <dbReference type="EMBL" id="KAK3370065.1"/>
    </source>
</evidence>
<dbReference type="PRINTS" id="PR00755">
    <property type="entry name" value="AFLATOXINBRP"/>
</dbReference>
<evidence type="ECO:0000259" key="7">
    <source>
        <dbReference type="PROSITE" id="PS50048"/>
    </source>
</evidence>
<dbReference type="PANTHER" id="PTHR31069">
    <property type="entry name" value="OLEATE-ACTIVATED TRANSCRIPTION FACTOR 1-RELATED"/>
    <property type="match status" value="1"/>
</dbReference>
<keyword evidence="3" id="KW-0238">DNA-binding</keyword>
<dbReference type="GO" id="GO:0000981">
    <property type="term" value="F:DNA-binding transcription factor activity, RNA polymerase II-specific"/>
    <property type="evidence" value="ECO:0007669"/>
    <property type="project" value="InterPro"/>
</dbReference>
<evidence type="ECO:0000256" key="5">
    <source>
        <dbReference type="ARBA" id="ARBA00023242"/>
    </source>
</evidence>
<dbReference type="GO" id="GO:0005634">
    <property type="term" value="C:nucleus"/>
    <property type="evidence" value="ECO:0007669"/>
    <property type="project" value="InterPro"/>
</dbReference>
<dbReference type="EMBL" id="JAULSW010000009">
    <property type="protein sequence ID" value="KAK3370065.1"/>
    <property type="molecule type" value="Genomic_DNA"/>
</dbReference>
<dbReference type="Pfam" id="PF08493">
    <property type="entry name" value="AflR"/>
    <property type="match status" value="1"/>
</dbReference>
<evidence type="ECO:0000256" key="4">
    <source>
        <dbReference type="ARBA" id="ARBA00023163"/>
    </source>
</evidence>
<dbReference type="PANTHER" id="PTHR31069:SF31">
    <property type="entry name" value="MONODICTYPHENONE CLUSTER TRANSCRIPTION FACTOR-RELATED"/>
    <property type="match status" value="1"/>
</dbReference>
<keyword evidence="4" id="KW-0804">Transcription</keyword>
<name>A0AAE0N4L9_9PEZI</name>
<sequence length="580" mass="60219">MAAVHSPQPRMAYHRAESWASTTTSTNISAAGPSAPKLRDSCYGCASSKVRCPREKPSCSRCKKRKIPCEYLASKRAGRKHDPLDGGHQQQSSGSRHGSHSSTGSIVDFHMSEAAHLMPAATYPAATTSSVSRLIPSLSSWFSPNAATSLSANFLLSPQSVGLVGGGRDGSPELATTSSSSSAETSHPSSGMLSPIDPALTAMSRDHTHELDDFLASLVPFPMSGTTSDGSDPAADMASDMLDFGSNLDFGGGGEGFSSSLSSTMSPGALLEESLSGLGSVSSMLQTSPSSPANTPTSPRTSGSSSINASDNTTIPNGDRMMEESPCSCLVVALGLMKQLFPHPTSCTTSGASNGGGGGVLLPTVPVVIERNRQTVEAVSAMLACPCSQDGHLLAVMAHIVFKVLGWYAAAAQQRRTSATPSGMTTPTTSTGTMNLNALGGLAIDDDGTITTTTSSASSYSEQVRWLQADKVGSYRLEGDDSGRMAAQLVLSELHRAKRLVRELSAKLKAQAQQASGGEAAPSHQNNHQQDTGGRGNLTSEPTGLPFSGAILDILGTDLTNRLKALSVDIVRSLRSLRNE</sequence>
<proteinExistence type="predicted"/>
<dbReference type="InterPro" id="IPR036864">
    <property type="entry name" value="Zn2-C6_fun-type_DNA-bd_sf"/>
</dbReference>
<dbReference type="AlphaFoldDB" id="A0AAE0N4L9"/>
<evidence type="ECO:0000313" key="9">
    <source>
        <dbReference type="Proteomes" id="UP001285441"/>
    </source>
</evidence>
<dbReference type="GO" id="GO:0008270">
    <property type="term" value="F:zinc ion binding"/>
    <property type="evidence" value="ECO:0007669"/>
    <property type="project" value="InterPro"/>
</dbReference>
<dbReference type="CDD" id="cd00067">
    <property type="entry name" value="GAL4"/>
    <property type="match status" value="1"/>
</dbReference>
<feature type="region of interest" description="Disordered" evidence="6">
    <location>
        <begin position="281"/>
        <end position="320"/>
    </location>
</feature>
<dbReference type="PROSITE" id="PS50048">
    <property type="entry name" value="ZN2_CY6_FUNGAL_2"/>
    <property type="match status" value="1"/>
</dbReference>
<organism evidence="8 9">
    <name type="scientific">Podospora didyma</name>
    <dbReference type="NCBI Taxonomy" id="330526"/>
    <lineage>
        <taxon>Eukaryota</taxon>
        <taxon>Fungi</taxon>
        <taxon>Dikarya</taxon>
        <taxon>Ascomycota</taxon>
        <taxon>Pezizomycotina</taxon>
        <taxon>Sordariomycetes</taxon>
        <taxon>Sordariomycetidae</taxon>
        <taxon>Sordariales</taxon>
        <taxon>Podosporaceae</taxon>
        <taxon>Podospora</taxon>
    </lineage>
</organism>